<accession>A0A2U8UIT1</accession>
<proteinExistence type="predicted"/>
<evidence type="ECO:0000313" key="2">
    <source>
        <dbReference type="Proteomes" id="UP000246630"/>
    </source>
</evidence>
<dbReference type="GeneID" id="54992137"/>
<dbReference type="RefSeq" id="YP_009801621.1">
    <property type="nucleotide sequence ID" value="NC_047973.1"/>
</dbReference>
<dbReference type="EMBL" id="MH153803">
    <property type="protein sequence ID" value="AWN03594.1"/>
    <property type="molecule type" value="Genomic_DNA"/>
</dbReference>
<dbReference type="Proteomes" id="UP000246630">
    <property type="component" value="Segment"/>
</dbReference>
<keyword evidence="2" id="KW-1185">Reference proteome</keyword>
<protein>
    <submittedName>
        <fullName evidence="1">Uncharacterized protein</fullName>
    </submittedName>
</protein>
<name>A0A2U8UIT1_9CAUD</name>
<gene>
    <name evidence="1" type="primary">79</name>
    <name evidence="1" type="ORF">PBI_HYPERION_79</name>
</gene>
<sequence length="90" mass="10055">MGAHPFRPTLTLTHHEGGWDGTFGAMLHEMAGVLDDSPVEARLTYWDAGIARNRTVIGSWTSYTDWERITFENGSETLTVAITEIKEMSI</sequence>
<evidence type="ECO:0000313" key="1">
    <source>
        <dbReference type="EMBL" id="AWN03594.1"/>
    </source>
</evidence>
<reference evidence="1 2" key="1">
    <citation type="submission" date="2018-03" db="EMBL/GenBank/DDBJ databases">
        <authorList>
            <person name="Stanton A.-C.J."/>
            <person name="Garlena R.A."/>
            <person name="Russell D.A."/>
            <person name="Pope W.H."/>
            <person name="Jacobs-Sera D."/>
            <person name="Hatfull G.F."/>
        </authorList>
    </citation>
    <scope>NUCLEOTIDE SEQUENCE [LARGE SCALE GENOMIC DNA]</scope>
</reference>
<dbReference type="KEGG" id="vg:54992137"/>
<organism evidence="1 2">
    <name type="scientific">Microbacterium phage Hyperion</name>
    <dbReference type="NCBI Taxonomy" id="2182354"/>
    <lineage>
        <taxon>Viruses</taxon>
        <taxon>Duplodnaviria</taxon>
        <taxon>Heunggongvirae</taxon>
        <taxon>Uroviricota</taxon>
        <taxon>Caudoviricetes</taxon>
        <taxon>Squashvirus</taxon>
        <taxon>Squashvirus hyperion</taxon>
    </lineage>
</organism>